<protein>
    <submittedName>
        <fullName evidence="1">Uncharacterized protein</fullName>
    </submittedName>
</protein>
<sequence>MTETTRTLLCALLIGTGATVVMDIWAIIRQRMLGVPPLDYRLVGRWLGHLLQGRVRHHPISGSAPIAGEHVIGWTAHYIIGIAFAGVLLAGWGLDWVCHPTIGPALIVGIGSVAAPFFVMQPAMGAGIAASRTPRPAAARLHSLVTHTVFGLGLYATALVISVAMRVC</sequence>
<reference evidence="2" key="1">
    <citation type="submission" date="2016-06" db="EMBL/GenBank/DDBJ databases">
        <authorList>
            <person name="Xu Y."/>
            <person name="Nagy A."/>
            <person name="Yan X."/>
            <person name="Kim S.W."/>
            <person name="Haley B."/>
            <person name="Liu N.T."/>
            <person name="Nou X."/>
        </authorList>
    </citation>
    <scope>NUCLEOTIDE SEQUENCE [LARGE SCALE GENOMIC DNA]</scope>
    <source>
        <strain evidence="2">ATCC 49129</strain>
    </source>
</reference>
<dbReference type="GeneID" id="61529471"/>
<keyword evidence="2" id="KW-1185">Reference proteome</keyword>
<name>A0A192A6K6_9RALS</name>
<evidence type="ECO:0000313" key="1">
    <source>
        <dbReference type="EMBL" id="ANJ75886.1"/>
    </source>
</evidence>
<dbReference type="STRING" id="190721.ACS15_5618"/>
<organism evidence="1 2">
    <name type="scientific">Ralstonia insidiosa</name>
    <dbReference type="NCBI Taxonomy" id="190721"/>
    <lineage>
        <taxon>Bacteria</taxon>
        <taxon>Pseudomonadati</taxon>
        <taxon>Pseudomonadota</taxon>
        <taxon>Betaproteobacteria</taxon>
        <taxon>Burkholderiales</taxon>
        <taxon>Burkholderiaceae</taxon>
        <taxon>Ralstonia</taxon>
    </lineage>
</organism>
<gene>
    <name evidence="1" type="ORF">A9Y76_25840</name>
</gene>
<dbReference type="Pfam" id="PF11158">
    <property type="entry name" value="DUF2938"/>
    <property type="match status" value="1"/>
</dbReference>
<proteinExistence type="predicted"/>
<accession>A0A192A6K6</accession>
<dbReference type="EMBL" id="CP016023">
    <property type="protein sequence ID" value="ANJ75886.1"/>
    <property type="molecule type" value="Genomic_DNA"/>
</dbReference>
<evidence type="ECO:0000313" key="2">
    <source>
        <dbReference type="Proteomes" id="UP000078572"/>
    </source>
</evidence>
<dbReference type="InterPro" id="IPR021329">
    <property type="entry name" value="DUF2938"/>
</dbReference>
<dbReference type="RefSeq" id="WP_064808788.1">
    <property type="nucleotide sequence ID" value="NZ_CP016023.1"/>
</dbReference>
<dbReference type="Proteomes" id="UP000078572">
    <property type="component" value="Chromosome 2"/>
</dbReference>
<dbReference type="OrthoDB" id="9812539at2"/>
<dbReference type="AlphaFoldDB" id="A0A192A6K6"/>